<proteinExistence type="predicted"/>
<organism evidence="1 2">
    <name type="scientific">Hyalomma asiaticum</name>
    <name type="common">Tick</name>
    <dbReference type="NCBI Taxonomy" id="266040"/>
    <lineage>
        <taxon>Eukaryota</taxon>
        <taxon>Metazoa</taxon>
        <taxon>Ecdysozoa</taxon>
        <taxon>Arthropoda</taxon>
        <taxon>Chelicerata</taxon>
        <taxon>Arachnida</taxon>
        <taxon>Acari</taxon>
        <taxon>Parasitiformes</taxon>
        <taxon>Ixodida</taxon>
        <taxon>Ixodoidea</taxon>
        <taxon>Ixodidae</taxon>
        <taxon>Hyalomminae</taxon>
        <taxon>Hyalomma</taxon>
    </lineage>
</organism>
<comment type="caution">
    <text evidence="1">The sequence shown here is derived from an EMBL/GenBank/DDBJ whole genome shotgun (WGS) entry which is preliminary data.</text>
</comment>
<sequence length="73" mass="7733">MPLTLLIDPGQPTRIGNSVSLDTCPYLTMARGTAAVICSRPLDETEPGQPSRIGLVGHLSLSDDGSRCWSGHI</sequence>
<evidence type="ECO:0000313" key="1">
    <source>
        <dbReference type="EMBL" id="KAH6938986.1"/>
    </source>
</evidence>
<reference evidence="1" key="1">
    <citation type="submission" date="2020-05" db="EMBL/GenBank/DDBJ databases">
        <title>Large-scale comparative analyses of tick genomes elucidate their genetic diversity and vector capacities.</title>
        <authorList>
            <person name="Jia N."/>
            <person name="Wang J."/>
            <person name="Shi W."/>
            <person name="Du L."/>
            <person name="Sun Y."/>
            <person name="Zhan W."/>
            <person name="Jiang J."/>
            <person name="Wang Q."/>
            <person name="Zhang B."/>
            <person name="Ji P."/>
            <person name="Sakyi L.B."/>
            <person name="Cui X."/>
            <person name="Yuan T."/>
            <person name="Jiang B."/>
            <person name="Yang W."/>
            <person name="Lam T.T.-Y."/>
            <person name="Chang Q."/>
            <person name="Ding S."/>
            <person name="Wang X."/>
            <person name="Zhu J."/>
            <person name="Ruan X."/>
            <person name="Zhao L."/>
            <person name="Wei J."/>
            <person name="Que T."/>
            <person name="Du C."/>
            <person name="Cheng J."/>
            <person name="Dai P."/>
            <person name="Han X."/>
            <person name="Huang E."/>
            <person name="Gao Y."/>
            <person name="Liu J."/>
            <person name="Shao H."/>
            <person name="Ye R."/>
            <person name="Li L."/>
            <person name="Wei W."/>
            <person name="Wang X."/>
            <person name="Wang C."/>
            <person name="Yang T."/>
            <person name="Huo Q."/>
            <person name="Li W."/>
            <person name="Guo W."/>
            <person name="Chen H."/>
            <person name="Zhou L."/>
            <person name="Ni X."/>
            <person name="Tian J."/>
            <person name="Zhou Y."/>
            <person name="Sheng Y."/>
            <person name="Liu T."/>
            <person name="Pan Y."/>
            <person name="Xia L."/>
            <person name="Li J."/>
            <person name="Zhao F."/>
            <person name="Cao W."/>
        </authorList>
    </citation>
    <scope>NUCLEOTIDE SEQUENCE</scope>
    <source>
        <strain evidence="1">Hyas-2018</strain>
    </source>
</reference>
<dbReference type="Proteomes" id="UP000821845">
    <property type="component" value="Chromosome 2"/>
</dbReference>
<accession>A0ACB7SVJ9</accession>
<name>A0ACB7SVJ9_HYAAI</name>
<gene>
    <name evidence="1" type="ORF">HPB50_015347</name>
</gene>
<evidence type="ECO:0000313" key="2">
    <source>
        <dbReference type="Proteomes" id="UP000821845"/>
    </source>
</evidence>
<protein>
    <submittedName>
        <fullName evidence="1">Uncharacterized protein</fullName>
    </submittedName>
</protein>
<keyword evidence="2" id="KW-1185">Reference proteome</keyword>
<dbReference type="EMBL" id="CM023482">
    <property type="protein sequence ID" value="KAH6938986.1"/>
    <property type="molecule type" value="Genomic_DNA"/>
</dbReference>